<sequence>MLLKVIVILLPLIHAAKSVRILGVFPYPAYSHYQLGDKILKELARRGHNVTVISPYAEDKPVNNFQQILLTNTIAEARGLKKDLFTIHSKLSPLEKIWTVDTLGITFSEKTLNDSKVQALLKSNAEFDAVIVHQFATEAYKGFCYHFKAPCISVVTMLAPNWINPQMGNPGPPSYVPELFVDLSSPMSFLERCYNTFAFLAVALVTHLYTLPKHNQLLQTYFPNPPNIYDVYYNSSLILVNSHLSINSPVPSLPNIIDVAGYHVNEPKPLPDELRNLMDRAKNGIVYFSMGSNLQSKDMPVDKLNMLLSAFAKLDQTVLWKWEDENLVGKSENIVIRKWWPQQDILVHPNVKLFITHGGLLSTIEAVYHGVPILGIPVFGDQETNLASVVKGGYGLSVHYNELSEDALSFALEELLKNPTYSRNVKQRSKIMHDQPMRPLDTAIYWIEYVIRYQGADHLKSVARSLSWYQYFLLDVILASIVLVYLLMYLTKCLFHFVTKNVNSIKGKHKVA</sequence>
<feature type="signal peptide" evidence="5">
    <location>
        <begin position="1"/>
        <end position="18"/>
    </location>
</feature>
<reference evidence="6 7" key="1">
    <citation type="journal article" date="2018" name="Elife">
        <title>Firefly genomes illuminate parallel origins of bioluminescence in beetles.</title>
        <authorList>
            <person name="Fallon T.R."/>
            <person name="Lower S.E."/>
            <person name="Chang C.H."/>
            <person name="Bessho-Uehara M."/>
            <person name="Martin G.J."/>
            <person name="Bewick A.J."/>
            <person name="Behringer M."/>
            <person name="Debat H.J."/>
            <person name="Wong I."/>
            <person name="Day J.C."/>
            <person name="Suvorov A."/>
            <person name="Silva C.J."/>
            <person name="Stanger-Hall K.F."/>
            <person name="Hall D.W."/>
            <person name="Schmitz R.J."/>
            <person name="Nelson D.R."/>
            <person name="Lewis S.M."/>
            <person name="Shigenobu S."/>
            <person name="Bybee S.M."/>
            <person name="Larracuente A.M."/>
            <person name="Oba Y."/>
            <person name="Weng J.K."/>
        </authorList>
    </citation>
    <scope>NUCLEOTIDE SEQUENCE [LARGE SCALE GENOMIC DNA]</scope>
    <source>
        <strain evidence="6">1611_PpyrPB1</strain>
        <tissue evidence="6">Whole body</tissue>
    </source>
</reference>
<evidence type="ECO:0000313" key="6">
    <source>
        <dbReference type="EMBL" id="KAB0796673.1"/>
    </source>
</evidence>
<keyword evidence="5" id="KW-0472">Membrane</keyword>
<dbReference type="FunFam" id="3.40.50.2000:FF:000050">
    <property type="entry name" value="UDP-glucuronosyltransferase"/>
    <property type="match status" value="1"/>
</dbReference>
<dbReference type="AlphaFoldDB" id="A0A5N4AH96"/>
<dbReference type="Proteomes" id="UP000327044">
    <property type="component" value="Unassembled WGS sequence"/>
</dbReference>
<keyword evidence="7" id="KW-1185">Reference proteome</keyword>
<dbReference type="InterPro" id="IPR035595">
    <property type="entry name" value="UDP_glycos_trans_CS"/>
</dbReference>
<evidence type="ECO:0000313" key="7">
    <source>
        <dbReference type="Proteomes" id="UP000327044"/>
    </source>
</evidence>
<organism evidence="6 7">
    <name type="scientific">Photinus pyralis</name>
    <name type="common">Common eastern firefly</name>
    <name type="synonym">Lampyris pyralis</name>
    <dbReference type="NCBI Taxonomy" id="7054"/>
    <lineage>
        <taxon>Eukaryota</taxon>
        <taxon>Metazoa</taxon>
        <taxon>Ecdysozoa</taxon>
        <taxon>Arthropoda</taxon>
        <taxon>Hexapoda</taxon>
        <taxon>Insecta</taxon>
        <taxon>Pterygota</taxon>
        <taxon>Neoptera</taxon>
        <taxon>Endopterygota</taxon>
        <taxon>Coleoptera</taxon>
        <taxon>Polyphaga</taxon>
        <taxon>Elateriformia</taxon>
        <taxon>Elateroidea</taxon>
        <taxon>Lampyridae</taxon>
        <taxon>Lampyrinae</taxon>
        <taxon>Photinus</taxon>
    </lineage>
</organism>
<keyword evidence="5" id="KW-0732">Signal</keyword>
<evidence type="ECO:0000256" key="4">
    <source>
        <dbReference type="RuleBase" id="RU003718"/>
    </source>
</evidence>
<dbReference type="EMBL" id="VVIM01000007">
    <property type="protein sequence ID" value="KAB0796673.1"/>
    <property type="molecule type" value="Genomic_DNA"/>
</dbReference>
<comment type="caution">
    <text evidence="6">The sequence shown here is derived from an EMBL/GenBank/DDBJ whole genome shotgun (WGS) entry which is preliminary data.</text>
</comment>
<evidence type="ECO:0000256" key="2">
    <source>
        <dbReference type="ARBA" id="ARBA00022676"/>
    </source>
</evidence>
<dbReference type="GO" id="GO:0016020">
    <property type="term" value="C:membrane"/>
    <property type="evidence" value="ECO:0007669"/>
    <property type="project" value="UniProtKB-SubCell"/>
</dbReference>
<dbReference type="OrthoDB" id="5835829at2759"/>
<dbReference type="Pfam" id="PF00201">
    <property type="entry name" value="UDPGT"/>
    <property type="match status" value="1"/>
</dbReference>
<dbReference type="SUPFAM" id="SSF53756">
    <property type="entry name" value="UDP-Glycosyltransferase/glycogen phosphorylase"/>
    <property type="match status" value="1"/>
</dbReference>
<keyword evidence="2 4" id="KW-0328">Glycosyltransferase</keyword>
<proteinExistence type="inferred from homology"/>
<dbReference type="InParanoid" id="A0A5N4AH96"/>
<dbReference type="InterPro" id="IPR050271">
    <property type="entry name" value="UDP-glycosyltransferase"/>
</dbReference>
<accession>A0A5N4AH96</accession>
<keyword evidence="5" id="KW-1133">Transmembrane helix</keyword>
<feature type="chain" id="PRO_5024472260" description="UDP-glucuronosyltransferase" evidence="5">
    <location>
        <begin position="19"/>
        <end position="512"/>
    </location>
</feature>
<keyword evidence="3 4" id="KW-0808">Transferase</keyword>
<dbReference type="FunCoup" id="A0A5N4AH96">
    <property type="interactions" value="429"/>
</dbReference>
<comment type="catalytic activity">
    <reaction evidence="5">
        <text>glucuronate acceptor + UDP-alpha-D-glucuronate = acceptor beta-D-glucuronoside + UDP + H(+)</text>
        <dbReference type="Rhea" id="RHEA:21032"/>
        <dbReference type="ChEBI" id="CHEBI:15378"/>
        <dbReference type="ChEBI" id="CHEBI:58052"/>
        <dbReference type="ChEBI" id="CHEBI:58223"/>
        <dbReference type="ChEBI" id="CHEBI:132367"/>
        <dbReference type="ChEBI" id="CHEBI:132368"/>
        <dbReference type="EC" id="2.4.1.17"/>
    </reaction>
</comment>
<evidence type="ECO:0000256" key="3">
    <source>
        <dbReference type="ARBA" id="ARBA00022679"/>
    </source>
</evidence>
<dbReference type="InterPro" id="IPR002213">
    <property type="entry name" value="UDP_glucos_trans"/>
</dbReference>
<comment type="subcellular location">
    <subcellularLocation>
        <location evidence="5">Membrane</location>
        <topology evidence="5">Single-pass membrane protein</topology>
    </subcellularLocation>
</comment>
<comment type="similarity">
    <text evidence="1 4">Belongs to the UDP-glycosyltransferase family.</text>
</comment>
<keyword evidence="5" id="KW-0812">Transmembrane</keyword>
<evidence type="ECO:0000256" key="1">
    <source>
        <dbReference type="ARBA" id="ARBA00009995"/>
    </source>
</evidence>
<dbReference type="EC" id="2.4.1.17" evidence="5"/>
<dbReference type="PANTHER" id="PTHR48043">
    <property type="entry name" value="EG:EG0003.4 PROTEIN-RELATED"/>
    <property type="match status" value="1"/>
</dbReference>
<dbReference type="GO" id="GO:0015020">
    <property type="term" value="F:glucuronosyltransferase activity"/>
    <property type="evidence" value="ECO:0007669"/>
    <property type="project" value="UniProtKB-EC"/>
</dbReference>
<dbReference type="PANTHER" id="PTHR48043:SF159">
    <property type="entry name" value="EG:EG0003.4 PROTEIN-RELATED"/>
    <property type="match status" value="1"/>
</dbReference>
<evidence type="ECO:0000256" key="5">
    <source>
        <dbReference type="RuleBase" id="RU362059"/>
    </source>
</evidence>
<protein>
    <recommendedName>
        <fullName evidence="5">UDP-glucuronosyltransferase</fullName>
        <ecNumber evidence="5">2.4.1.17</ecNumber>
    </recommendedName>
</protein>
<name>A0A5N4AH96_PHOPY</name>
<dbReference type="Gene3D" id="3.40.50.2000">
    <property type="entry name" value="Glycogen Phosphorylase B"/>
    <property type="match status" value="2"/>
</dbReference>
<dbReference type="CDD" id="cd03784">
    <property type="entry name" value="GT1_Gtf-like"/>
    <property type="match status" value="1"/>
</dbReference>
<feature type="transmembrane region" description="Helical" evidence="5">
    <location>
        <begin position="468"/>
        <end position="490"/>
    </location>
</feature>
<dbReference type="PROSITE" id="PS00375">
    <property type="entry name" value="UDPGT"/>
    <property type="match status" value="1"/>
</dbReference>
<gene>
    <name evidence="6" type="ORF">PPYR_10734</name>
</gene>